<comment type="subcellular location">
    <subcellularLocation>
        <location evidence="2">Nucleus</location>
    </subcellularLocation>
</comment>
<dbReference type="Gene3D" id="3.90.70.10">
    <property type="entry name" value="Cysteine proteinases"/>
    <property type="match status" value="1"/>
</dbReference>
<dbReference type="SMART" id="SM00290">
    <property type="entry name" value="ZnF_UBP"/>
    <property type="match status" value="1"/>
</dbReference>
<evidence type="ECO:0000256" key="11">
    <source>
        <dbReference type="ARBA" id="ARBA00023015"/>
    </source>
</evidence>
<evidence type="ECO:0000256" key="12">
    <source>
        <dbReference type="ARBA" id="ARBA00023163"/>
    </source>
</evidence>
<dbReference type="GO" id="GO:0016579">
    <property type="term" value="P:protein deubiquitination"/>
    <property type="evidence" value="ECO:0007669"/>
    <property type="project" value="InterPro"/>
</dbReference>
<dbReference type="InterPro" id="IPR018200">
    <property type="entry name" value="USP_CS"/>
</dbReference>
<evidence type="ECO:0000259" key="17">
    <source>
        <dbReference type="PROSITE" id="PS50235"/>
    </source>
</evidence>
<dbReference type="AlphaFoldDB" id="A0AAD5FXK1"/>
<keyword evidence="5" id="KW-0479">Metal-binding</keyword>
<evidence type="ECO:0000256" key="16">
    <source>
        <dbReference type="SAM" id="MobiDB-lite"/>
    </source>
</evidence>
<dbReference type="Pfam" id="PF00443">
    <property type="entry name" value="UCH"/>
    <property type="match status" value="1"/>
</dbReference>
<evidence type="ECO:0000256" key="5">
    <source>
        <dbReference type="ARBA" id="ARBA00022723"/>
    </source>
</evidence>
<keyword evidence="6 15" id="KW-0863">Zinc-finger</keyword>
<evidence type="ECO:0000256" key="4">
    <source>
        <dbReference type="ARBA" id="ARBA00022670"/>
    </source>
</evidence>
<evidence type="ECO:0000256" key="10">
    <source>
        <dbReference type="ARBA" id="ARBA00022833"/>
    </source>
</evidence>
<dbReference type="GO" id="GO:0008270">
    <property type="term" value="F:zinc ion binding"/>
    <property type="evidence" value="ECO:0007669"/>
    <property type="project" value="UniProtKB-KW"/>
</dbReference>
<sequence>MSSRNTTPKPVSTEHPPGQLLKKELHNGSLELSNGIKKDVFQSQRLPHFQPDSFKSIKSCIHLDQVLDSRAKDTVFDTYRQAVMISQPIGNGVVYRSKKDGKVIDQDEIRARQLSSLRCSECEVSDFQQVMICLQCPHVGCKEHSQLHYKGTQHMFAIDSNLGLLYCFKCNEYINHPKLEKLRLEAAGFADDDIDNQEQITANYHNPNRLAVQGLKGFINLGATCFMSSILQSLVHNPIIKSQFFNNDLHYFNCTYLHDQEVNEAIGDQNACITCSVDLIFKELFTSKTSEGFGITNLLTTAWYKQKSLAGFQEQDAHEFWQFLLNEFHQDHMRIQTQMDGAAKEEACSCITHSTFSFQLQSCVKCKSCDAITETVDPMIDLSLEINHLKKQKNVDLYDCLDLFTSEEKLDAAISCKHCSTRSQATKTLKLKSIPPVLSIQLKRFDHNILNDTSSKIETPVKVPLYVNIAPYCVDHGQANNDIVYELFSAICHIGSVNTGHYVVFTKNAQGQWLKFDDSVISGVDQEDVVNSNAYLLYYIIHSI</sequence>
<dbReference type="InterPro" id="IPR028889">
    <property type="entry name" value="USP"/>
</dbReference>
<proteinExistence type="inferred from homology"/>
<dbReference type="InterPro" id="IPR013083">
    <property type="entry name" value="Znf_RING/FYVE/PHD"/>
</dbReference>
<dbReference type="Proteomes" id="UP001204833">
    <property type="component" value="Unassembled WGS sequence"/>
</dbReference>
<evidence type="ECO:0000256" key="7">
    <source>
        <dbReference type="ARBA" id="ARBA00022786"/>
    </source>
</evidence>
<evidence type="ECO:0000313" key="19">
    <source>
        <dbReference type="EMBL" id="KAI5953780.1"/>
    </source>
</evidence>
<comment type="catalytic activity">
    <reaction evidence="1">
        <text>Thiol-dependent hydrolysis of ester, thioester, amide, peptide and isopeptide bonds formed by the C-terminal Gly of ubiquitin (a 76-residue protein attached to proteins as an intracellular targeting signal).</text>
        <dbReference type="EC" id="3.4.19.12"/>
    </reaction>
</comment>
<dbReference type="GO" id="GO:0006508">
    <property type="term" value="P:proteolysis"/>
    <property type="evidence" value="ECO:0007669"/>
    <property type="project" value="UniProtKB-KW"/>
</dbReference>
<dbReference type="InterPro" id="IPR038765">
    <property type="entry name" value="Papain-like_cys_pep_sf"/>
</dbReference>
<dbReference type="InterPro" id="IPR001394">
    <property type="entry name" value="Peptidase_C19_UCH"/>
</dbReference>
<keyword evidence="20" id="KW-1185">Reference proteome</keyword>
<keyword evidence="13" id="KW-0539">Nucleus</keyword>
<dbReference type="InterPro" id="IPR001607">
    <property type="entry name" value="Znf_UBP"/>
</dbReference>
<accession>A0AAD5FXK1</accession>
<evidence type="ECO:0000256" key="3">
    <source>
        <dbReference type="ARBA" id="ARBA00012759"/>
    </source>
</evidence>
<evidence type="ECO:0000256" key="1">
    <source>
        <dbReference type="ARBA" id="ARBA00000707"/>
    </source>
</evidence>
<evidence type="ECO:0000259" key="18">
    <source>
        <dbReference type="PROSITE" id="PS50271"/>
    </source>
</evidence>
<keyword evidence="7" id="KW-0833">Ubl conjugation pathway</keyword>
<dbReference type="PROSITE" id="PS50271">
    <property type="entry name" value="ZF_UBP"/>
    <property type="match status" value="1"/>
</dbReference>
<evidence type="ECO:0000256" key="15">
    <source>
        <dbReference type="PROSITE-ProRule" id="PRU00502"/>
    </source>
</evidence>
<feature type="region of interest" description="Disordered" evidence="16">
    <location>
        <begin position="1"/>
        <end position="20"/>
    </location>
</feature>
<dbReference type="GO" id="GO:0004843">
    <property type="term" value="F:cysteine-type deubiquitinase activity"/>
    <property type="evidence" value="ECO:0007669"/>
    <property type="project" value="UniProtKB-EC"/>
</dbReference>
<dbReference type="Pfam" id="PF02148">
    <property type="entry name" value="zf-UBP"/>
    <property type="match status" value="1"/>
</dbReference>
<gene>
    <name evidence="19" type="ORF">KGF57_003989</name>
</gene>
<comment type="caution">
    <text evidence="19">The sequence shown here is derived from an EMBL/GenBank/DDBJ whole genome shotgun (WGS) entry which is preliminary data.</text>
</comment>
<dbReference type="GO" id="GO:0005634">
    <property type="term" value="C:nucleus"/>
    <property type="evidence" value="ECO:0007669"/>
    <property type="project" value="UniProtKB-SubCell"/>
</dbReference>
<dbReference type="GeneID" id="76152047"/>
<comment type="similarity">
    <text evidence="14">Belongs to the peptidase C19 family. UBP8 subfamily.</text>
</comment>
<keyword evidence="4" id="KW-0645">Protease</keyword>
<evidence type="ECO:0000256" key="14">
    <source>
        <dbReference type="ARBA" id="ARBA00038490"/>
    </source>
</evidence>
<keyword evidence="12" id="KW-0804">Transcription</keyword>
<feature type="compositionally biased region" description="Polar residues" evidence="16">
    <location>
        <begin position="1"/>
        <end position="10"/>
    </location>
</feature>
<dbReference type="PANTHER" id="PTHR21646:SF33">
    <property type="entry name" value="UBIQUITIN CARBOXYL-TERMINAL HYDROLASE 22"/>
    <property type="match status" value="1"/>
</dbReference>
<keyword evidence="9" id="KW-0788">Thiol protease</keyword>
<evidence type="ECO:0000313" key="20">
    <source>
        <dbReference type="Proteomes" id="UP001204833"/>
    </source>
</evidence>
<name>A0AAD5FXK1_9ASCO</name>
<dbReference type="Gene3D" id="3.30.40.10">
    <property type="entry name" value="Zinc/RING finger domain, C3HC4 (zinc finger)"/>
    <property type="match status" value="1"/>
</dbReference>
<dbReference type="PANTHER" id="PTHR21646">
    <property type="entry name" value="UBIQUITIN CARBOXYL-TERMINAL HYDROLASE"/>
    <property type="match status" value="1"/>
</dbReference>
<evidence type="ECO:0000256" key="8">
    <source>
        <dbReference type="ARBA" id="ARBA00022801"/>
    </source>
</evidence>
<dbReference type="RefSeq" id="XP_051607564.1">
    <property type="nucleotide sequence ID" value="XM_051753463.1"/>
</dbReference>
<dbReference type="SUPFAM" id="SSF57850">
    <property type="entry name" value="RING/U-box"/>
    <property type="match status" value="1"/>
</dbReference>
<dbReference type="InterPro" id="IPR050185">
    <property type="entry name" value="Ub_carboxyl-term_hydrolase"/>
</dbReference>
<dbReference type="EC" id="3.4.19.12" evidence="3"/>
<dbReference type="PROSITE" id="PS50235">
    <property type="entry name" value="USP_3"/>
    <property type="match status" value="1"/>
</dbReference>
<organism evidence="19 20">
    <name type="scientific">Candida theae</name>
    <dbReference type="NCBI Taxonomy" id="1198502"/>
    <lineage>
        <taxon>Eukaryota</taxon>
        <taxon>Fungi</taxon>
        <taxon>Dikarya</taxon>
        <taxon>Ascomycota</taxon>
        <taxon>Saccharomycotina</taxon>
        <taxon>Pichiomycetes</taxon>
        <taxon>Debaryomycetaceae</taxon>
        <taxon>Candida/Lodderomyces clade</taxon>
        <taxon>Candida</taxon>
    </lineage>
</organism>
<feature type="domain" description="USP" evidence="17">
    <location>
        <begin position="216"/>
        <end position="542"/>
    </location>
</feature>
<evidence type="ECO:0000256" key="6">
    <source>
        <dbReference type="ARBA" id="ARBA00022771"/>
    </source>
</evidence>
<dbReference type="EMBL" id="JAIHNG010000139">
    <property type="protein sequence ID" value="KAI5953780.1"/>
    <property type="molecule type" value="Genomic_DNA"/>
</dbReference>
<dbReference type="SUPFAM" id="SSF54001">
    <property type="entry name" value="Cysteine proteinases"/>
    <property type="match status" value="1"/>
</dbReference>
<evidence type="ECO:0000256" key="2">
    <source>
        <dbReference type="ARBA" id="ARBA00004123"/>
    </source>
</evidence>
<evidence type="ECO:0000256" key="9">
    <source>
        <dbReference type="ARBA" id="ARBA00022807"/>
    </source>
</evidence>
<keyword evidence="8" id="KW-0378">Hydrolase</keyword>
<keyword evidence="11" id="KW-0805">Transcription regulation</keyword>
<protein>
    <recommendedName>
        <fullName evidence="3">ubiquitinyl hydrolase 1</fullName>
        <ecNumber evidence="3">3.4.19.12</ecNumber>
    </recommendedName>
</protein>
<reference evidence="19 20" key="1">
    <citation type="journal article" date="2022" name="DNA Res.">
        <title>Genome analysis of five recently described species of the CUG-Ser clade uncovers Candida theae as a new hybrid lineage with pathogenic potential in the Candida parapsilosis species complex.</title>
        <authorList>
            <person name="Mixao V."/>
            <person name="Del Olmo V."/>
            <person name="Hegedusova E."/>
            <person name="Saus E."/>
            <person name="Pryszcz L."/>
            <person name="Cillingova A."/>
            <person name="Nosek J."/>
            <person name="Gabaldon T."/>
        </authorList>
    </citation>
    <scope>NUCLEOTIDE SEQUENCE [LARGE SCALE GENOMIC DNA]</scope>
    <source>
        <strain evidence="19 20">CBS 12239</strain>
    </source>
</reference>
<keyword evidence="10" id="KW-0862">Zinc</keyword>
<evidence type="ECO:0000256" key="13">
    <source>
        <dbReference type="ARBA" id="ARBA00023242"/>
    </source>
</evidence>
<dbReference type="PROSITE" id="PS00972">
    <property type="entry name" value="USP_1"/>
    <property type="match status" value="1"/>
</dbReference>
<feature type="domain" description="UBP-type" evidence="18">
    <location>
        <begin position="95"/>
        <end position="193"/>
    </location>
</feature>